<dbReference type="AlphaFoldDB" id="A0A506UI92"/>
<dbReference type="PANTHER" id="PTHR33303">
    <property type="entry name" value="CYTOPLASMIC PROTEIN-RELATED"/>
    <property type="match status" value="1"/>
</dbReference>
<evidence type="ECO:0000313" key="2">
    <source>
        <dbReference type="EMBL" id="TPW33003.1"/>
    </source>
</evidence>
<dbReference type="Proteomes" id="UP000318801">
    <property type="component" value="Unassembled WGS sequence"/>
</dbReference>
<evidence type="ECO:0000313" key="3">
    <source>
        <dbReference type="Proteomes" id="UP000318801"/>
    </source>
</evidence>
<dbReference type="InterPro" id="IPR003781">
    <property type="entry name" value="CoA-bd"/>
</dbReference>
<dbReference type="SMART" id="SM00881">
    <property type="entry name" value="CoA_binding"/>
    <property type="match status" value="1"/>
</dbReference>
<dbReference type="PANTHER" id="PTHR33303:SF2">
    <property type="entry name" value="COA-BINDING DOMAIN-CONTAINING PROTEIN"/>
    <property type="match status" value="1"/>
</dbReference>
<feature type="domain" description="CoA-binding" evidence="1">
    <location>
        <begin position="14"/>
        <end position="110"/>
    </location>
</feature>
<proteinExistence type="predicted"/>
<dbReference type="EMBL" id="VHLG01000001">
    <property type="protein sequence ID" value="TPW33003.1"/>
    <property type="molecule type" value="Genomic_DNA"/>
</dbReference>
<dbReference type="RefSeq" id="WP_141146937.1">
    <property type="nucleotide sequence ID" value="NZ_VHLG01000001.1"/>
</dbReference>
<name>A0A506UI92_9HYPH</name>
<dbReference type="Pfam" id="PF13380">
    <property type="entry name" value="CoA_binding_2"/>
    <property type="match status" value="1"/>
</dbReference>
<dbReference type="OrthoDB" id="9804695at2"/>
<dbReference type="InterPro" id="IPR036291">
    <property type="entry name" value="NAD(P)-bd_dom_sf"/>
</dbReference>
<keyword evidence="3" id="KW-1185">Reference proteome</keyword>
<accession>A0A506UI92</accession>
<dbReference type="SUPFAM" id="SSF51735">
    <property type="entry name" value="NAD(P)-binding Rossmann-fold domains"/>
    <property type="match status" value="1"/>
</dbReference>
<protein>
    <submittedName>
        <fullName evidence="2">CoA-binding protein</fullName>
    </submittedName>
</protein>
<gene>
    <name evidence="2" type="ORF">FJU08_00075</name>
</gene>
<evidence type="ECO:0000259" key="1">
    <source>
        <dbReference type="SMART" id="SM00881"/>
    </source>
</evidence>
<sequence>MNEIGEDQIIRHVLESAETIALVGASPKPERPSYGVMGFLLSHGYDVIPVNPGLAGKTIHGQMVYASLADIGRPLDMIDVFRASDFVGGVVDEALALNPLPKVIWMQLGIVNEVAAAKARTLGLTVIMDRCPAIEIPRLLGH</sequence>
<organism evidence="2 3">
    <name type="scientific">Martelella alba</name>
    <dbReference type="NCBI Taxonomy" id="2590451"/>
    <lineage>
        <taxon>Bacteria</taxon>
        <taxon>Pseudomonadati</taxon>
        <taxon>Pseudomonadota</taxon>
        <taxon>Alphaproteobacteria</taxon>
        <taxon>Hyphomicrobiales</taxon>
        <taxon>Aurantimonadaceae</taxon>
        <taxon>Martelella</taxon>
    </lineage>
</organism>
<reference evidence="2 3" key="1">
    <citation type="submission" date="2019-06" db="EMBL/GenBank/DDBJ databases">
        <authorList>
            <person name="Li M."/>
        </authorList>
    </citation>
    <scope>NUCLEOTIDE SEQUENCE [LARGE SCALE GENOMIC DNA]</scope>
    <source>
        <strain evidence="2 3">BGMRC2036</strain>
    </source>
</reference>
<comment type="caution">
    <text evidence="2">The sequence shown here is derived from an EMBL/GenBank/DDBJ whole genome shotgun (WGS) entry which is preliminary data.</text>
</comment>
<dbReference type="Gene3D" id="3.40.50.720">
    <property type="entry name" value="NAD(P)-binding Rossmann-like Domain"/>
    <property type="match status" value="1"/>
</dbReference>